<feature type="coiled-coil region" evidence="13">
    <location>
        <begin position="154"/>
        <end position="182"/>
    </location>
</feature>
<keyword evidence="3" id="KW-0109">Calcium transport</keyword>
<dbReference type="GO" id="GO:0008331">
    <property type="term" value="F:high voltage-gated calcium channel activity"/>
    <property type="evidence" value="ECO:0007669"/>
    <property type="project" value="TreeGrafter"/>
</dbReference>
<evidence type="ECO:0000256" key="11">
    <source>
        <dbReference type="ARBA" id="ARBA00023180"/>
    </source>
</evidence>
<evidence type="ECO:0000259" key="15">
    <source>
        <dbReference type="Pfam" id="PF00520"/>
    </source>
</evidence>
<keyword evidence="7" id="KW-0851">Voltage-gated channel</keyword>
<dbReference type="InterPro" id="IPR050599">
    <property type="entry name" value="VDCC_alpha-1_subunit"/>
</dbReference>
<evidence type="ECO:0000256" key="8">
    <source>
        <dbReference type="ARBA" id="ARBA00022989"/>
    </source>
</evidence>
<keyword evidence="2" id="KW-0813">Transport</keyword>
<dbReference type="GO" id="GO:0098703">
    <property type="term" value="P:calcium ion import across plasma membrane"/>
    <property type="evidence" value="ECO:0007669"/>
    <property type="project" value="TreeGrafter"/>
</dbReference>
<evidence type="ECO:0000256" key="2">
    <source>
        <dbReference type="ARBA" id="ARBA00022448"/>
    </source>
</evidence>
<dbReference type="Pfam" id="PF00520">
    <property type="entry name" value="Ion_trans"/>
    <property type="match status" value="1"/>
</dbReference>
<comment type="subcellular location">
    <subcellularLocation>
        <location evidence="1">Membrane</location>
        <topology evidence="1">Multi-pass membrane protein</topology>
    </subcellularLocation>
</comment>
<dbReference type="GO" id="GO:0007268">
    <property type="term" value="P:chemical synaptic transmission"/>
    <property type="evidence" value="ECO:0007669"/>
    <property type="project" value="TreeGrafter"/>
</dbReference>
<keyword evidence="11" id="KW-0325">Glycoprotein</keyword>
<dbReference type="FunFam" id="1.10.287.70:FF:000059">
    <property type="entry name" value="Voltage-dependent N-type calcium channel subunit alpha"/>
    <property type="match status" value="1"/>
</dbReference>
<dbReference type="AlphaFoldDB" id="A0A5K3EU69"/>
<evidence type="ECO:0000256" key="9">
    <source>
        <dbReference type="ARBA" id="ARBA00023065"/>
    </source>
</evidence>
<keyword evidence="4" id="KW-0107">Calcium channel</keyword>
<proteinExistence type="predicted"/>
<evidence type="ECO:0000256" key="6">
    <source>
        <dbReference type="ARBA" id="ARBA00022837"/>
    </source>
</evidence>
<evidence type="ECO:0000256" key="1">
    <source>
        <dbReference type="ARBA" id="ARBA00004141"/>
    </source>
</evidence>
<keyword evidence="5 14" id="KW-0812">Transmembrane</keyword>
<evidence type="ECO:0000256" key="14">
    <source>
        <dbReference type="SAM" id="Phobius"/>
    </source>
</evidence>
<keyword evidence="10 14" id="KW-0472">Membrane</keyword>
<dbReference type="PANTHER" id="PTHR45628:SF7">
    <property type="entry name" value="VOLTAGE-DEPENDENT CALCIUM CHANNEL TYPE A SUBUNIT ALPHA-1"/>
    <property type="match status" value="1"/>
</dbReference>
<keyword evidence="6" id="KW-0106">Calcium</keyword>
<feature type="transmembrane region" description="Helical" evidence="14">
    <location>
        <begin position="124"/>
        <end position="151"/>
    </location>
</feature>
<dbReference type="WBParaSite" id="MCU_002681-RG">
    <property type="protein sequence ID" value="MCU_002681-RG"/>
    <property type="gene ID" value="MCU_002681"/>
</dbReference>
<dbReference type="GO" id="GO:0005891">
    <property type="term" value="C:voltage-gated calcium channel complex"/>
    <property type="evidence" value="ECO:0007669"/>
    <property type="project" value="TreeGrafter"/>
</dbReference>
<evidence type="ECO:0000256" key="7">
    <source>
        <dbReference type="ARBA" id="ARBA00022882"/>
    </source>
</evidence>
<dbReference type="SUPFAM" id="SSF81324">
    <property type="entry name" value="Voltage-gated potassium channels"/>
    <property type="match status" value="1"/>
</dbReference>
<dbReference type="InterPro" id="IPR005821">
    <property type="entry name" value="Ion_trans_dom"/>
</dbReference>
<keyword evidence="8 14" id="KW-1133">Transmembrane helix</keyword>
<feature type="domain" description="Ion transport" evidence="15">
    <location>
        <begin position="11"/>
        <end position="160"/>
    </location>
</feature>
<accession>A0A5K3EU69</accession>
<organism evidence="16">
    <name type="scientific">Mesocestoides corti</name>
    <name type="common">Flatworm</name>
    <dbReference type="NCBI Taxonomy" id="53468"/>
    <lineage>
        <taxon>Eukaryota</taxon>
        <taxon>Metazoa</taxon>
        <taxon>Spiralia</taxon>
        <taxon>Lophotrochozoa</taxon>
        <taxon>Platyhelminthes</taxon>
        <taxon>Cestoda</taxon>
        <taxon>Eucestoda</taxon>
        <taxon>Cyclophyllidea</taxon>
        <taxon>Mesocestoididae</taxon>
        <taxon>Mesocestoides</taxon>
    </lineage>
</organism>
<evidence type="ECO:0000256" key="13">
    <source>
        <dbReference type="SAM" id="Coils"/>
    </source>
</evidence>
<evidence type="ECO:0000313" key="16">
    <source>
        <dbReference type="WBParaSite" id="MCU_002681-RG"/>
    </source>
</evidence>
<dbReference type="PANTHER" id="PTHR45628">
    <property type="entry name" value="VOLTAGE-DEPENDENT CALCIUM CHANNEL TYPE A SUBUNIT ALPHA-1"/>
    <property type="match status" value="1"/>
</dbReference>
<dbReference type="Gene3D" id="1.10.287.70">
    <property type="match status" value="1"/>
</dbReference>
<reference evidence="16" key="1">
    <citation type="submission" date="2019-11" db="UniProtKB">
        <authorList>
            <consortium name="WormBaseParasite"/>
        </authorList>
    </citation>
    <scope>IDENTIFICATION</scope>
</reference>
<evidence type="ECO:0000256" key="12">
    <source>
        <dbReference type="ARBA" id="ARBA00023303"/>
    </source>
</evidence>
<evidence type="ECO:0000256" key="3">
    <source>
        <dbReference type="ARBA" id="ARBA00022568"/>
    </source>
</evidence>
<protein>
    <submittedName>
        <fullName evidence="16">Voltage-gated calcium channel subunit alpha Cav2.2</fullName>
    </submittedName>
</protein>
<evidence type="ECO:0000256" key="4">
    <source>
        <dbReference type="ARBA" id="ARBA00022673"/>
    </source>
</evidence>
<sequence>EVVWQLFFPTDSFGFSALRSIRLLRIFKFTRYWASLRNLVLSLLNSMRSIVSLLFLLFLFMVIFALLGMQLFGGGFAFEDGQPSQHFDTFTKSLLTVFQILTGEDWNTIMYNGIRSQGGLSKGAFIYCIYFILLMIFGNYTLLNVFLAIAVDNLANAQELTAVEEAEKKIAEQKRADELKEQYYR</sequence>
<name>A0A5K3EU69_MESCO</name>
<keyword evidence="9" id="KW-0406">Ion transport</keyword>
<evidence type="ECO:0000256" key="5">
    <source>
        <dbReference type="ARBA" id="ARBA00022692"/>
    </source>
</evidence>
<dbReference type="GO" id="GO:0045202">
    <property type="term" value="C:synapse"/>
    <property type="evidence" value="ECO:0007669"/>
    <property type="project" value="GOC"/>
</dbReference>
<keyword evidence="12" id="KW-0407">Ion channel</keyword>
<evidence type="ECO:0000256" key="10">
    <source>
        <dbReference type="ARBA" id="ARBA00023136"/>
    </source>
</evidence>
<feature type="transmembrane region" description="Helical" evidence="14">
    <location>
        <begin position="50"/>
        <end position="72"/>
    </location>
</feature>
<keyword evidence="13" id="KW-0175">Coiled coil</keyword>